<dbReference type="KEGG" id="ota:OT_ostta01g03250"/>
<dbReference type="InterPro" id="IPR018247">
    <property type="entry name" value="EF_Hand_1_Ca_BS"/>
</dbReference>
<evidence type="ECO:0000256" key="10">
    <source>
        <dbReference type="ARBA" id="ARBA00023065"/>
    </source>
</evidence>
<keyword evidence="4" id="KW-0109">Calcium transport</keyword>
<dbReference type="OMA" id="YPEYMFF"/>
<evidence type="ECO:0000256" key="4">
    <source>
        <dbReference type="ARBA" id="ARBA00022568"/>
    </source>
</evidence>
<evidence type="ECO:0000256" key="7">
    <source>
        <dbReference type="ARBA" id="ARBA00022792"/>
    </source>
</evidence>
<organism evidence="16 17">
    <name type="scientific">Ostreococcus tauri</name>
    <name type="common">Marine green alga</name>
    <dbReference type="NCBI Taxonomy" id="70448"/>
    <lineage>
        <taxon>Eukaryota</taxon>
        <taxon>Viridiplantae</taxon>
        <taxon>Chlorophyta</taxon>
        <taxon>Mamiellophyceae</taxon>
        <taxon>Mamiellales</taxon>
        <taxon>Bathycoccaceae</taxon>
        <taxon>Ostreococcus</taxon>
    </lineage>
</organism>
<evidence type="ECO:0000256" key="3">
    <source>
        <dbReference type="ARBA" id="ARBA00022448"/>
    </source>
</evidence>
<dbReference type="GO" id="GO:0051560">
    <property type="term" value="P:mitochondrial calcium ion homeostasis"/>
    <property type="evidence" value="ECO:0007669"/>
    <property type="project" value="TreeGrafter"/>
</dbReference>
<evidence type="ECO:0000256" key="14">
    <source>
        <dbReference type="SAM" id="Phobius"/>
    </source>
</evidence>
<evidence type="ECO:0000256" key="13">
    <source>
        <dbReference type="ARBA" id="ARBA00038333"/>
    </source>
</evidence>
<evidence type="ECO:0000313" key="16">
    <source>
        <dbReference type="EMBL" id="CAL50232.1"/>
    </source>
</evidence>
<keyword evidence="14" id="KW-0812">Transmembrane</keyword>
<dbReference type="GO" id="GO:1990246">
    <property type="term" value="C:uniplex complex"/>
    <property type="evidence" value="ECO:0007669"/>
    <property type="project" value="TreeGrafter"/>
</dbReference>
<keyword evidence="17" id="KW-1185">Reference proteome</keyword>
<evidence type="ECO:0000256" key="12">
    <source>
        <dbReference type="ARBA" id="ARBA00023136"/>
    </source>
</evidence>
<gene>
    <name evidence="16" type="ORF">OT_ostta01g03250</name>
</gene>
<dbReference type="InterPro" id="IPR002048">
    <property type="entry name" value="EF_hand_dom"/>
</dbReference>
<evidence type="ECO:0000256" key="9">
    <source>
        <dbReference type="ARBA" id="ARBA00022946"/>
    </source>
</evidence>
<name>Q01GB2_OSTTA</name>
<keyword evidence="5" id="KW-0479">Metal-binding</keyword>
<dbReference type="Gene3D" id="1.10.238.10">
    <property type="entry name" value="EF-hand"/>
    <property type="match status" value="3"/>
</dbReference>
<keyword evidence="10" id="KW-0406">Ion transport</keyword>
<keyword evidence="9" id="KW-0809">Transit peptide</keyword>
<reference evidence="16 17" key="2">
    <citation type="journal article" date="2014" name="BMC Genomics">
        <title>An improved genome of the model marine alga Ostreococcus tauri unfolds by assessing Illumina de novo assemblies.</title>
        <authorList>
            <person name="Blanc-Mathieu R."/>
            <person name="Verhelst B."/>
            <person name="Derelle E."/>
            <person name="Rombauts S."/>
            <person name="Bouget F.Y."/>
            <person name="Carre I."/>
            <person name="Chateau A."/>
            <person name="Eyre-Walker A."/>
            <person name="Grimsley N."/>
            <person name="Moreau H."/>
            <person name="Piegu B."/>
            <person name="Rivals E."/>
            <person name="Schackwitz W."/>
            <person name="Van de Peer Y."/>
            <person name="Piganeau G."/>
        </authorList>
    </citation>
    <scope>NUCLEOTIDE SEQUENCE [LARGE SCALE GENOMIC DNA]</scope>
    <source>
        <strain evidence="17">OTTH 0595 / CCAP 157/2 / RCC745</strain>
    </source>
</reference>
<evidence type="ECO:0000256" key="11">
    <source>
        <dbReference type="ARBA" id="ARBA00023128"/>
    </source>
</evidence>
<dbReference type="PROSITE" id="PS00018">
    <property type="entry name" value="EF_HAND_1"/>
    <property type="match status" value="3"/>
</dbReference>
<dbReference type="GO" id="GO:0005758">
    <property type="term" value="C:mitochondrial intermembrane space"/>
    <property type="evidence" value="ECO:0007669"/>
    <property type="project" value="UniProtKB-SubCell"/>
</dbReference>
<dbReference type="GO" id="GO:0005509">
    <property type="term" value="F:calcium ion binding"/>
    <property type="evidence" value="ECO:0007669"/>
    <property type="project" value="InterPro"/>
</dbReference>
<keyword evidence="3" id="KW-0813">Transport</keyword>
<dbReference type="InParanoid" id="Q01GB2"/>
<keyword evidence="7" id="KW-0999">Mitochondrion inner membrane</keyword>
<dbReference type="InterPro" id="IPR039800">
    <property type="entry name" value="MICU1/2/3"/>
</dbReference>
<evidence type="ECO:0000313" key="17">
    <source>
        <dbReference type="Proteomes" id="UP000009170"/>
    </source>
</evidence>
<dbReference type="CDD" id="cd00051">
    <property type="entry name" value="EFh"/>
    <property type="match status" value="1"/>
</dbReference>
<proteinExistence type="inferred from homology"/>
<sequence>MFAASLRRGAPIARAGVSSSGSATPRVTLATTAIARSTHWRGISTLDRYERYDRSRESTPGAFALGVTALLVGGVAAFDAVFGPATHGRESWKEWMTIRRAHYERELARLNVYAREGFTKEYKQDVFFAYERRLRTFAPPEKVFDYFASVRKNGSTYMTLSDLVRSLLPLHPAVGSRDTRAGKLHGETDGMEERGKKVSREVITSDLFRLFDTDGNGIFDFAEYLFFNTLLNTDRQSSLSVFQKYDADGSGELDVDEFTMMMKEMRTQVKHATGLRTGLDTGMSNVDNIADGLLDYLFGPNRNKKLTLKQFQAFLRTLRNEMDALEFAHYDVNKDGLITMRDFGYSLVSGCKVDHLQRFMDEVKRLPGYESKVRINRAEFLAFARISKHGDGSFQREIKSISDSGEVITRQKFKDIARRTAGVKLSDDIVHVIFHVFDVDNDDSLSYDEFFNAIKKWT</sequence>
<protein>
    <submittedName>
        <fullName evidence="16">EF-Hand 1, calcium-binding site</fullName>
    </submittedName>
</protein>
<dbReference type="RefSeq" id="XP_003074381.1">
    <property type="nucleotide sequence ID" value="XM_003074334.1"/>
</dbReference>
<dbReference type="FunCoup" id="Q01GB2">
    <property type="interactions" value="1048"/>
</dbReference>
<dbReference type="Proteomes" id="UP000009170">
    <property type="component" value="Unassembled WGS sequence"/>
</dbReference>
<keyword evidence="11" id="KW-0496">Mitochondrion</keyword>
<evidence type="ECO:0000256" key="6">
    <source>
        <dbReference type="ARBA" id="ARBA00022737"/>
    </source>
</evidence>
<dbReference type="PANTHER" id="PTHR12294">
    <property type="entry name" value="EF HAND DOMAIN FAMILY A1,A2-RELATED"/>
    <property type="match status" value="1"/>
</dbReference>
<keyword evidence="12 14" id="KW-0472">Membrane</keyword>
<dbReference type="GO" id="GO:0036444">
    <property type="term" value="P:calcium import into the mitochondrion"/>
    <property type="evidence" value="ECO:0007669"/>
    <property type="project" value="TreeGrafter"/>
</dbReference>
<dbReference type="PROSITE" id="PS50222">
    <property type="entry name" value="EF_HAND_2"/>
    <property type="match status" value="2"/>
</dbReference>
<evidence type="ECO:0000259" key="15">
    <source>
        <dbReference type="PROSITE" id="PS50222"/>
    </source>
</evidence>
<feature type="domain" description="EF-hand" evidence="15">
    <location>
        <begin position="233"/>
        <end position="268"/>
    </location>
</feature>
<evidence type="ECO:0000256" key="5">
    <source>
        <dbReference type="ARBA" id="ARBA00022723"/>
    </source>
</evidence>
<dbReference type="AlphaFoldDB" id="Q01GB2"/>
<evidence type="ECO:0000256" key="2">
    <source>
        <dbReference type="ARBA" id="ARBA00004569"/>
    </source>
</evidence>
<evidence type="ECO:0000256" key="8">
    <source>
        <dbReference type="ARBA" id="ARBA00022837"/>
    </source>
</evidence>
<keyword evidence="6" id="KW-0677">Repeat</keyword>
<comment type="subcellular location">
    <subcellularLocation>
        <location evidence="1">Mitochondrion inner membrane</location>
    </subcellularLocation>
    <subcellularLocation>
        <location evidence="2">Mitochondrion intermembrane space</location>
    </subcellularLocation>
</comment>
<dbReference type="EMBL" id="CAID01000001">
    <property type="protein sequence ID" value="CAL50232.1"/>
    <property type="molecule type" value="Genomic_DNA"/>
</dbReference>
<accession>Q01GB2</accession>
<evidence type="ECO:0000256" key="1">
    <source>
        <dbReference type="ARBA" id="ARBA00004273"/>
    </source>
</evidence>
<dbReference type="Pfam" id="PF00036">
    <property type="entry name" value="EF-hand_1"/>
    <property type="match status" value="1"/>
</dbReference>
<reference evidence="17" key="1">
    <citation type="journal article" date="2006" name="Proc. Natl. Acad. Sci. U.S.A.">
        <title>Genome analysis of the smallest free-living eukaryote Ostreococcus tauri unveils many unique features.</title>
        <authorList>
            <person name="Derelle E."/>
            <person name="Ferraz C."/>
            <person name="Rombauts S."/>
            <person name="Rouze P."/>
            <person name="Worden A.Z."/>
            <person name="Robbens S."/>
            <person name="Partensky F."/>
            <person name="Degroeve S."/>
            <person name="Echeynie S."/>
            <person name="Cooke R."/>
            <person name="Saeys Y."/>
            <person name="Wuyts J."/>
            <person name="Jabbari K."/>
            <person name="Bowler C."/>
            <person name="Panaud O."/>
            <person name="Piegu B."/>
            <person name="Ball S.G."/>
            <person name="Ral J.-P."/>
            <person name="Bouget F.-Y."/>
            <person name="Piganeau G."/>
            <person name="De Baets B."/>
            <person name="Picard A."/>
            <person name="Delseny M."/>
            <person name="Demaille J."/>
            <person name="Van de Peer Y."/>
            <person name="Moreau H."/>
        </authorList>
    </citation>
    <scope>NUCLEOTIDE SEQUENCE [LARGE SCALE GENOMIC DNA]</scope>
    <source>
        <strain evidence="17">OTTH 0595 / CCAP 157/2 / RCC745</strain>
    </source>
</reference>
<comment type="caution">
    <text evidence="16">The sequence shown here is derived from an EMBL/GenBank/DDBJ whole genome shotgun (WGS) entry which is preliminary data.</text>
</comment>
<keyword evidence="14" id="KW-1133">Transmembrane helix</keyword>
<dbReference type="InterPro" id="IPR011992">
    <property type="entry name" value="EF-hand-dom_pair"/>
</dbReference>
<feature type="domain" description="EF-hand" evidence="15">
    <location>
        <begin position="425"/>
        <end position="458"/>
    </location>
</feature>
<dbReference type="GeneID" id="9836357"/>
<keyword evidence="8" id="KW-0106">Calcium</keyword>
<dbReference type="OrthoDB" id="186625at2759"/>
<dbReference type="SUPFAM" id="SSF47473">
    <property type="entry name" value="EF-hand"/>
    <property type="match status" value="2"/>
</dbReference>
<dbReference type="SMART" id="SM00054">
    <property type="entry name" value="EFh"/>
    <property type="match status" value="4"/>
</dbReference>
<dbReference type="Pfam" id="PF13833">
    <property type="entry name" value="EF-hand_8"/>
    <property type="match status" value="2"/>
</dbReference>
<feature type="transmembrane region" description="Helical" evidence="14">
    <location>
        <begin position="61"/>
        <end position="82"/>
    </location>
</feature>
<comment type="similarity">
    <text evidence="13">Belongs to the MICU1 family. MICU1 subfamily.</text>
</comment>
<dbReference type="STRING" id="70448.Q01GB2"/>
<dbReference type="PANTHER" id="PTHR12294:SF1">
    <property type="entry name" value="CALCIUM UPTAKE PROTEIN 1, MITOCHONDRIAL"/>
    <property type="match status" value="1"/>
</dbReference>